<dbReference type="InterPro" id="IPR001841">
    <property type="entry name" value="Znf_RING"/>
</dbReference>
<dbReference type="PROSITE" id="PS50089">
    <property type="entry name" value="ZF_RING_2"/>
    <property type="match status" value="1"/>
</dbReference>
<dbReference type="SMART" id="SM00184">
    <property type="entry name" value="RING"/>
    <property type="match status" value="1"/>
</dbReference>
<feature type="domain" description="RING-type" evidence="4">
    <location>
        <begin position="96"/>
        <end position="139"/>
    </location>
</feature>
<evidence type="ECO:0000313" key="5">
    <source>
        <dbReference type="EMBL" id="EDW55483.1"/>
    </source>
</evidence>
<keyword evidence="1 3" id="KW-0479">Metal-binding</keyword>
<keyword evidence="1 3" id="KW-0863">Zinc-finger</keyword>
<accession>B4I527</accession>
<dbReference type="GO" id="GO:0008270">
    <property type="term" value="F:zinc ion binding"/>
    <property type="evidence" value="ECO:0007669"/>
    <property type="project" value="UniProtKB-KW"/>
</dbReference>
<dbReference type="InterPro" id="IPR013083">
    <property type="entry name" value="Znf_RING/FYVE/PHD"/>
</dbReference>
<organism evidence="6">
    <name type="scientific">Drosophila sechellia</name>
    <name type="common">Fruit fly</name>
    <dbReference type="NCBI Taxonomy" id="7238"/>
    <lineage>
        <taxon>Eukaryota</taxon>
        <taxon>Metazoa</taxon>
        <taxon>Ecdysozoa</taxon>
        <taxon>Arthropoda</taxon>
        <taxon>Hexapoda</taxon>
        <taxon>Insecta</taxon>
        <taxon>Pterygota</taxon>
        <taxon>Neoptera</taxon>
        <taxon>Endopterygota</taxon>
        <taxon>Diptera</taxon>
        <taxon>Brachycera</taxon>
        <taxon>Muscomorpha</taxon>
        <taxon>Ephydroidea</taxon>
        <taxon>Drosophilidae</taxon>
        <taxon>Drosophila</taxon>
        <taxon>Sophophora</taxon>
    </lineage>
</organism>
<dbReference type="SUPFAM" id="SSF57850">
    <property type="entry name" value="RING/U-box"/>
    <property type="match status" value="1"/>
</dbReference>
<dbReference type="AlphaFoldDB" id="B4I527"/>
<name>B4I527_DROSE</name>
<reference evidence="5 6" key="1">
    <citation type="journal article" date="2007" name="Nature">
        <title>Evolution of genes and genomes on the Drosophila phylogeny.</title>
        <authorList>
            <consortium name="Drosophila 12 Genomes Consortium"/>
            <person name="Clark A.G."/>
            <person name="Eisen M.B."/>
            <person name="Smith D.R."/>
            <person name="Bergman C.M."/>
            <person name="Oliver B."/>
            <person name="Markow T.A."/>
            <person name="Kaufman T.C."/>
            <person name="Kellis M."/>
            <person name="Gelbart W."/>
            <person name="Iyer V.N."/>
            <person name="Pollard D.A."/>
            <person name="Sackton T.B."/>
            <person name="Larracuente A.M."/>
            <person name="Singh N.D."/>
            <person name="Abad J.P."/>
            <person name="Abt D.N."/>
            <person name="Adryan B."/>
            <person name="Aguade M."/>
            <person name="Akashi H."/>
            <person name="Anderson W.W."/>
            <person name="Aquadro C.F."/>
            <person name="Ardell D.H."/>
            <person name="Arguello R."/>
            <person name="Artieri C.G."/>
            <person name="Barbash D.A."/>
            <person name="Barker D."/>
            <person name="Barsanti P."/>
            <person name="Batterham P."/>
            <person name="Batzoglou S."/>
            <person name="Begun D."/>
            <person name="Bhutkar A."/>
            <person name="Blanco E."/>
            <person name="Bosak S.A."/>
            <person name="Bradley R.K."/>
            <person name="Brand A.D."/>
            <person name="Brent M.R."/>
            <person name="Brooks A.N."/>
            <person name="Brown R.H."/>
            <person name="Butlin R.K."/>
            <person name="Caggese C."/>
            <person name="Calvi B.R."/>
            <person name="Bernardo de Carvalho A."/>
            <person name="Caspi A."/>
            <person name="Castrezana S."/>
            <person name="Celniker S.E."/>
            <person name="Chang J.L."/>
            <person name="Chapple C."/>
            <person name="Chatterji S."/>
            <person name="Chinwalla A."/>
            <person name="Civetta A."/>
            <person name="Clifton S.W."/>
            <person name="Comeron J.M."/>
            <person name="Costello J.C."/>
            <person name="Coyne J.A."/>
            <person name="Daub J."/>
            <person name="David R.G."/>
            <person name="Delcher A.L."/>
            <person name="Delehaunty K."/>
            <person name="Do C.B."/>
            <person name="Ebling H."/>
            <person name="Edwards K."/>
            <person name="Eickbush T."/>
            <person name="Evans J.D."/>
            <person name="Filipski A."/>
            <person name="Findeiss S."/>
            <person name="Freyhult E."/>
            <person name="Fulton L."/>
            <person name="Fulton R."/>
            <person name="Garcia A.C."/>
            <person name="Gardiner A."/>
            <person name="Garfield D.A."/>
            <person name="Garvin B.E."/>
            <person name="Gibson G."/>
            <person name="Gilbert D."/>
            <person name="Gnerre S."/>
            <person name="Godfrey J."/>
            <person name="Good R."/>
            <person name="Gotea V."/>
            <person name="Gravely B."/>
            <person name="Greenberg A.J."/>
            <person name="Griffiths-Jones S."/>
            <person name="Gross S."/>
            <person name="Guigo R."/>
            <person name="Gustafson E.A."/>
            <person name="Haerty W."/>
            <person name="Hahn M.W."/>
            <person name="Halligan D.L."/>
            <person name="Halpern A.L."/>
            <person name="Halter G.M."/>
            <person name="Han M.V."/>
            <person name="Heger A."/>
            <person name="Hillier L."/>
            <person name="Hinrichs A.S."/>
            <person name="Holmes I."/>
            <person name="Hoskins R.A."/>
            <person name="Hubisz M.J."/>
            <person name="Hultmark D."/>
            <person name="Huntley M.A."/>
            <person name="Jaffe D.B."/>
            <person name="Jagadeeshan S."/>
            <person name="Jeck W.R."/>
            <person name="Johnson J."/>
            <person name="Jones C.D."/>
            <person name="Jordan W.C."/>
            <person name="Karpen G.H."/>
            <person name="Kataoka E."/>
            <person name="Keightley P.D."/>
            <person name="Kheradpour P."/>
            <person name="Kirkness E.F."/>
            <person name="Koerich L.B."/>
            <person name="Kristiansen K."/>
            <person name="Kudrna D."/>
            <person name="Kulathinal R.J."/>
            <person name="Kumar S."/>
            <person name="Kwok R."/>
            <person name="Lander E."/>
            <person name="Langley C.H."/>
            <person name="Lapoint R."/>
            <person name="Lazzaro B.P."/>
            <person name="Lee S.J."/>
            <person name="Levesque L."/>
            <person name="Li R."/>
            <person name="Lin C.F."/>
            <person name="Lin M.F."/>
            <person name="Lindblad-Toh K."/>
            <person name="Llopart A."/>
            <person name="Long M."/>
            <person name="Low L."/>
            <person name="Lozovsky E."/>
            <person name="Lu J."/>
            <person name="Luo M."/>
            <person name="Machado C.A."/>
            <person name="Makalowski W."/>
            <person name="Marzo M."/>
            <person name="Matsuda M."/>
            <person name="Matzkin L."/>
            <person name="McAllister B."/>
            <person name="McBride C.S."/>
            <person name="McKernan B."/>
            <person name="McKernan K."/>
            <person name="Mendez-Lago M."/>
            <person name="Minx P."/>
            <person name="Mollenhauer M.U."/>
            <person name="Montooth K."/>
            <person name="Mount S.M."/>
            <person name="Mu X."/>
            <person name="Myers E."/>
            <person name="Negre B."/>
            <person name="Newfeld S."/>
            <person name="Nielsen R."/>
            <person name="Noor M.A."/>
            <person name="O'Grady P."/>
            <person name="Pachter L."/>
            <person name="Papaceit M."/>
            <person name="Parisi M.J."/>
            <person name="Parisi M."/>
            <person name="Parts L."/>
            <person name="Pedersen J.S."/>
            <person name="Pesole G."/>
            <person name="Phillippy A.M."/>
            <person name="Ponting C.P."/>
            <person name="Pop M."/>
            <person name="Porcelli D."/>
            <person name="Powell J.R."/>
            <person name="Prohaska S."/>
            <person name="Pruitt K."/>
            <person name="Puig M."/>
            <person name="Quesneville H."/>
            <person name="Ram K.R."/>
            <person name="Rand D."/>
            <person name="Rasmussen M.D."/>
            <person name="Reed L.K."/>
            <person name="Reenan R."/>
            <person name="Reily A."/>
            <person name="Remington K.A."/>
            <person name="Rieger T.T."/>
            <person name="Ritchie M.G."/>
            <person name="Robin C."/>
            <person name="Rogers Y.H."/>
            <person name="Rohde C."/>
            <person name="Rozas J."/>
            <person name="Rubenfield M.J."/>
            <person name="Ruiz A."/>
            <person name="Russo S."/>
            <person name="Salzberg S.L."/>
            <person name="Sanchez-Gracia A."/>
            <person name="Saranga D.J."/>
            <person name="Sato H."/>
            <person name="Schaeffer S.W."/>
            <person name="Schatz M.C."/>
            <person name="Schlenke T."/>
            <person name="Schwartz R."/>
            <person name="Segarra C."/>
            <person name="Singh R.S."/>
            <person name="Sirot L."/>
            <person name="Sirota M."/>
            <person name="Sisneros N.B."/>
            <person name="Smith C.D."/>
            <person name="Smith T.F."/>
            <person name="Spieth J."/>
            <person name="Stage D.E."/>
            <person name="Stark A."/>
            <person name="Stephan W."/>
            <person name="Strausberg R.L."/>
            <person name="Strempel S."/>
            <person name="Sturgill D."/>
            <person name="Sutton G."/>
            <person name="Sutton G.G."/>
            <person name="Tao W."/>
            <person name="Teichmann S."/>
            <person name="Tobari Y.N."/>
            <person name="Tomimura Y."/>
            <person name="Tsolas J.M."/>
            <person name="Valente V.L."/>
            <person name="Venter E."/>
            <person name="Venter J.C."/>
            <person name="Vicario S."/>
            <person name="Vieira F.G."/>
            <person name="Vilella A.J."/>
            <person name="Villasante A."/>
            <person name="Walenz B."/>
            <person name="Wang J."/>
            <person name="Wasserman M."/>
            <person name="Watts T."/>
            <person name="Wilson D."/>
            <person name="Wilson R.K."/>
            <person name="Wing R.A."/>
            <person name="Wolfner M.F."/>
            <person name="Wong A."/>
            <person name="Wong G.K."/>
            <person name="Wu C.I."/>
            <person name="Wu G."/>
            <person name="Yamamoto D."/>
            <person name="Yang H.P."/>
            <person name="Yang S.P."/>
            <person name="Yorke J.A."/>
            <person name="Yoshida K."/>
            <person name="Zdobnov E."/>
            <person name="Zhang P."/>
            <person name="Zhang Y."/>
            <person name="Zimin A.V."/>
            <person name="Baldwin J."/>
            <person name="Abdouelleil A."/>
            <person name="Abdulkadir J."/>
            <person name="Abebe A."/>
            <person name="Abera B."/>
            <person name="Abreu J."/>
            <person name="Acer S.C."/>
            <person name="Aftuck L."/>
            <person name="Alexander A."/>
            <person name="An P."/>
            <person name="Anderson E."/>
            <person name="Anderson S."/>
            <person name="Arachi H."/>
            <person name="Azer M."/>
            <person name="Bachantsang P."/>
            <person name="Barry A."/>
            <person name="Bayul T."/>
            <person name="Berlin A."/>
            <person name="Bessette D."/>
            <person name="Bloom T."/>
            <person name="Blye J."/>
            <person name="Boguslavskiy L."/>
            <person name="Bonnet C."/>
            <person name="Boukhgalter B."/>
            <person name="Bourzgui I."/>
            <person name="Brown A."/>
            <person name="Cahill P."/>
            <person name="Channer S."/>
            <person name="Cheshatsang Y."/>
            <person name="Chuda L."/>
            <person name="Citroen M."/>
            <person name="Collymore A."/>
            <person name="Cooke P."/>
            <person name="Costello M."/>
            <person name="D'Aco K."/>
            <person name="Daza R."/>
            <person name="De Haan G."/>
            <person name="DeGray S."/>
            <person name="DeMaso C."/>
            <person name="Dhargay N."/>
            <person name="Dooley K."/>
            <person name="Dooley E."/>
            <person name="Doricent M."/>
            <person name="Dorje P."/>
            <person name="Dorjee K."/>
            <person name="Dupes A."/>
            <person name="Elong R."/>
            <person name="Falk J."/>
            <person name="Farina A."/>
            <person name="Faro S."/>
            <person name="Ferguson D."/>
            <person name="Fisher S."/>
            <person name="Foley C.D."/>
            <person name="Franke A."/>
            <person name="Friedrich D."/>
            <person name="Gadbois L."/>
            <person name="Gearin G."/>
            <person name="Gearin C.R."/>
            <person name="Giannoukos G."/>
            <person name="Goode T."/>
            <person name="Graham J."/>
            <person name="Grandbois E."/>
            <person name="Grewal S."/>
            <person name="Gyaltsen K."/>
            <person name="Hafez N."/>
            <person name="Hagos B."/>
            <person name="Hall J."/>
            <person name="Henson C."/>
            <person name="Hollinger A."/>
            <person name="Honan T."/>
            <person name="Huard M.D."/>
            <person name="Hughes L."/>
            <person name="Hurhula B."/>
            <person name="Husby M.E."/>
            <person name="Kamat A."/>
            <person name="Kanga B."/>
            <person name="Kashin S."/>
            <person name="Khazanovich D."/>
            <person name="Kisner P."/>
            <person name="Lance K."/>
            <person name="Lara M."/>
            <person name="Lee W."/>
            <person name="Lennon N."/>
            <person name="Letendre F."/>
            <person name="LeVine R."/>
            <person name="Lipovsky A."/>
            <person name="Liu X."/>
            <person name="Liu J."/>
            <person name="Liu S."/>
            <person name="Lokyitsang T."/>
            <person name="Lokyitsang Y."/>
            <person name="Lubonja R."/>
            <person name="Lui A."/>
            <person name="MacDonald P."/>
            <person name="Magnisalis V."/>
            <person name="Maru K."/>
            <person name="Matthews C."/>
            <person name="McCusker W."/>
            <person name="McDonough S."/>
            <person name="Mehta T."/>
            <person name="Meldrim J."/>
            <person name="Meneus L."/>
            <person name="Mihai O."/>
            <person name="Mihalev A."/>
            <person name="Mihova T."/>
            <person name="Mittelman R."/>
            <person name="Mlenga V."/>
            <person name="Montmayeur A."/>
            <person name="Mulrain L."/>
            <person name="Navidi A."/>
            <person name="Naylor J."/>
            <person name="Negash T."/>
            <person name="Nguyen T."/>
            <person name="Nguyen N."/>
            <person name="Nicol R."/>
            <person name="Norbu C."/>
            <person name="Norbu N."/>
            <person name="Novod N."/>
            <person name="O'Neill B."/>
            <person name="Osman S."/>
            <person name="Markiewicz E."/>
            <person name="Oyono O.L."/>
            <person name="Patti C."/>
            <person name="Phunkhang P."/>
            <person name="Pierre F."/>
            <person name="Priest M."/>
            <person name="Raghuraman S."/>
            <person name="Rege F."/>
            <person name="Reyes R."/>
            <person name="Rise C."/>
            <person name="Rogov P."/>
            <person name="Ross K."/>
            <person name="Ryan E."/>
            <person name="Settipalli S."/>
            <person name="Shea T."/>
            <person name="Sherpa N."/>
            <person name="Shi L."/>
            <person name="Shih D."/>
            <person name="Sparrow T."/>
            <person name="Spaulding J."/>
            <person name="Stalker J."/>
            <person name="Stange-Thomann N."/>
            <person name="Stavropoulos S."/>
            <person name="Stone C."/>
            <person name="Strader C."/>
            <person name="Tesfaye S."/>
            <person name="Thomson T."/>
            <person name="Thoulutsang Y."/>
            <person name="Thoulutsang D."/>
            <person name="Topham K."/>
            <person name="Topping I."/>
            <person name="Tsamla T."/>
            <person name="Vassiliev H."/>
            <person name="Vo A."/>
            <person name="Wangchuk T."/>
            <person name="Wangdi T."/>
            <person name="Weiand M."/>
            <person name="Wilkinson J."/>
            <person name="Wilson A."/>
            <person name="Yadav S."/>
            <person name="Young G."/>
            <person name="Yu Q."/>
            <person name="Zembek L."/>
            <person name="Zhong D."/>
            <person name="Zimmer A."/>
            <person name="Zwirko Z."/>
            <person name="Jaffe D.B."/>
            <person name="Alvarez P."/>
            <person name="Brockman W."/>
            <person name="Butler J."/>
            <person name="Chin C."/>
            <person name="Gnerre S."/>
            <person name="Grabherr M."/>
            <person name="Kleber M."/>
            <person name="Mauceli E."/>
            <person name="MacCallum I."/>
        </authorList>
    </citation>
    <scope>NUCLEOTIDE SEQUENCE [LARGE SCALE GENOMIC DNA]</scope>
    <source>
        <strain evidence="6">Rob3c / Tucson 14021-0248.25</strain>
    </source>
</reference>
<dbReference type="GO" id="GO:0016567">
    <property type="term" value="P:protein ubiquitination"/>
    <property type="evidence" value="ECO:0007669"/>
    <property type="project" value="InterPro"/>
</dbReference>
<keyword evidence="2" id="KW-0862">Zinc</keyword>
<dbReference type="HOGENOM" id="CLU_113857_0_0_1"/>
<gene>
    <name evidence="5" type="primary">Dsec\GM17169</name>
    <name evidence="5" type="ORF">Dsec_GM17169</name>
</gene>
<dbReference type="GO" id="GO:0036297">
    <property type="term" value="P:interstrand cross-link repair"/>
    <property type="evidence" value="ECO:0007669"/>
    <property type="project" value="InterPro"/>
</dbReference>
<dbReference type="SMR" id="B4I527"/>
<sequence length="155" mass="18301">MSTNKAETRSLMKMLKKDVIEQLLAERKSSEQKDKQLAKLHITIQEKDKMREEEVKLYYQMEEEITSQKLLQEQLLFESKEEINQQLKKIAIENSCCICLDPWEAKDHHRLVSLNCGHLFGEMCIRTHLKHAKMCPICRKIAVERDVRHVLLNTP</sequence>
<dbReference type="KEGG" id="dse:6614400"/>
<dbReference type="OrthoDB" id="5600418at2759"/>
<dbReference type="OMA" id="ENSCCIC"/>
<protein>
    <submittedName>
        <fullName evidence="5">GM17169</fullName>
    </submittedName>
</protein>
<evidence type="ECO:0000256" key="2">
    <source>
        <dbReference type="ARBA" id="ARBA00022833"/>
    </source>
</evidence>
<dbReference type="PANTHER" id="PTHR16047">
    <property type="entry name" value="RFWD3 PROTEIN"/>
    <property type="match status" value="1"/>
</dbReference>
<evidence type="ECO:0000256" key="1">
    <source>
        <dbReference type="ARBA" id="ARBA00022771"/>
    </source>
</evidence>
<dbReference type="Pfam" id="PF13639">
    <property type="entry name" value="zf-RING_2"/>
    <property type="match status" value="1"/>
</dbReference>
<keyword evidence="6" id="KW-1185">Reference proteome</keyword>
<dbReference type="GO" id="GO:0004842">
    <property type="term" value="F:ubiquitin-protein transferase activity"/>
    <property type="evidence" value="ECO:0007669"/>
    <property type="project" value="InterPro"/>
</dbReference>
<dbReference type="Proteomes" id="UP000001292">
    <property type="component" value="Unassembled WGS sequence"/>
</dbReference>
<dbReference type="EMBL" id="CH480822">
    <property type="protein sequence ID" value="EDW55483.1"/>
    <property type="molecule type" value="Genomic_DNA"/>
</dbReference>
<evidence type="ECO:0000259" key="4">
    <source>
        <dbReference type="PROSITE" id="PS50089"/>
    </source>
</evidence>
<dbReference type="FunFam" id="3.30.40.10:FF:001158">
    <property type="entry name" value="IP04788p"/>
    <property type="match status" value="1"/>
</dbReference>
<dbReference type="Gene3D" id="3.30.40.10">
    <property type="entry name" value="Zinc/RING finger domain, C3HC4 (zinc finger)"/>
    <property type="match status" value="1"/>
</dbReference>
<dbReference type="GO" id="GO:0005634">
    <property type="term" value="C:nucleus"/>
    <property type="evidence" value="ECO:0007669"/>
    <property type="project" value="InterPro"/>
</dbReference>
<dbReference type="PhylomeDB" id="B4I527"/>
<proteinExistence type="predicted"/>
<dbReference type="PANTHER" id="PTHR16047:SF7">
    <property type="entry name" value="E3 UBIQUITIN-PROTEIN LIGASE RFWD3"/>
    <property type="match status" value="1"/>
</dbReference>
<evidence type="ECO:0000313" key="6">
    <source>
        <dbReference type="Proteomes" id="UP000001292"/>
    </source>
</evidence>
<evidence type="ECO:0000256" key="3">
    <source>
        <dbReference type="PROSITE-ProRule" id="PRU00175"/>
    </source>
</evidence>
<dbReference type="STRING" id="7238.B4I527"/>
<dbReference type="InterPro" id="IPR037381">
    <property type="entry name" value="RFWD3"/>
</dbReference>